<dbReference type="STRING" id="322505.SAMN04487836_10686"/>
<feature type="domain" description="Heme-binding protein Shr-like Hb-interacting" evidence="2">
    <location>
        <begin position="356"/>
        <end position="401"/>
    </location>
</feature>
<dbReference type="eggNOG" id="COG1657">
    <property type="taxonomic scope" value="Bacteria"/>
</dbReference>
<evidence type="ECO:0000313" key="4">
    <source>
        <dbReference type="Proteomes" id="UP000183028"/>
    </source>
</evidence>
<feature type="signal peptide" evidence="1">
    <location>
        <begin position="1"/>
        <end position="24"/>
    </location>
</feature>
<dbReference type="InterPro" id="IPR011432">
    <property type="entry name" value="Shr-like_HID"/>
</dbReference>
<dbReference type="RefSeq" id="WP_074732134.1">
    <property type="nucleotide sequence ID" value="NZ_FNYK01000026.1"/>
</dbReference>
<feature type="chain" id="PRO_5010371024" description="Heme-binding protein Shr-like Hb-interacting domain-containing protein" evidence="1">
    <location>
        <begin position="25"/>
        <end position="486"/>
    </location>
</feature>
<accession>A0A1H6U1K6</accession>
<evidence type="ECO:0000259" key="2">
    <source>
        <dbReference type="Pfam" id="PF07550"/>
    </source>
</evidence>
<dbReference type="InterPro" id="IPR008930">
    <property type="entry name" value="Terpenoid_cyclase/PrenylTrfase"/>
</dbReference>
<dbReference type="Proteomes" id="UP000183028">
    <property type="component" value="Unassembled WGS sequence"/>
</dbReference>
<name>A0A1H6U1K6_9FIRM</name>
<sequence length="486" mass="53782">MKKYLSCFLVFLMTLSLSLTQVSASNYSDKLTNAYNKAVSYYQSKRQTGFESYDDILASESVGVEADEALNAQDLLTEELPYLHLEDRNKTNIGTLGKMIVLTCLMGKDPQNIDGQNLVEALESRVQEDGSIVNSTGANNDIWALYGLYVINSDKQQLVGNYLAQEALDSGAYWFSSSWKSADVDTTGWAIEALSLVNKTAYQPSIQHAINYIKSVTKNENNQSVFTIYGGNANTQGCVLEGLVVADREGLLNDHYNAPHAANPYDYLLTWQLDDGSFKAMNYDANYQPIGVGYNNMATRDGILALGTYKNGSVFDKAKRDYDKTKHPTKNYQLTNGNKTTITKGQSFIFSTDIPQKDIQSISVDGNEIDRSYYTVNQTITLNANYLNTLALGQHTIVISALDGKASGTFTLTAPQEEVKKPVQPVQEVKQPIKKAPSTTPVKQEKKVVKSHKVVDTSDSTDIELCVLLVILTGLGIVLLRRYRHV</sequence>
<keyword evidence="1" id="KW-0732">Signal</keyword>
<dbReference type="EMBL" id="FNYK01000026">
    <property type="protein sequence ID" value="SEI81832.1"/>
    <property type="molecule type" value="Genomic_DNA"/>
</dbReference>
<dbReference type="OrthoDB" id="411361at2"/>
<dbReference type="Gene3D" id="1.50.10.20">
    <property type="match status" value="1"/>
</dbReference>
<keyword evidence="4" id="KW-1185">Reference proteome</keyword>
<dbReference type="Pfam" id="PF07550">
    <property type="entry name" value="Shr-like_HID"/>
    <property type="match status" value="1"/>
</dbReference>
<evidence type="ECO:0000313" key="3">
    <source>
        <dbReference type="EMBL" id="SEI81832.1"/>
    </source>
</evidence>
<dbReference type="SUPFAM" id="SSF48239">
    <property type="entry name" value="Terpenoid cyclases/Protein prenyltransferases"/>
    <property type="match status" value="1"/>
</dbReference>
<evidence type="ECO:0000256" key="1">
    <source>
        <dbReference type="SAM" id="SignalP"/>
    </source>
</evidence>
<reference evidence="4" key="1">
    <citation type="submission" date="2016-10" db="EMBL/GenBank/DDBJ databases">
        <authorList>
            <person name="Varghese N."/>
        </authorList>
    </citation>
    <scope>NUCLEOTIDE SEQUENCE [LARGE SCALE GENOMIC DNA]</scope>
    <source>
        <strain evidence="4">DSM 20406</strain>
    </source>
</reference>
<organism evidence="3 4">
    <name type="scientific">Sharpea azabuensis</name>
    <dbReference type="NCBI Taxonomy" id="322505"/>
    <lineage>
        <taxon>Bacteria</taxon>
        <taxon>Bacillati</taxon>
        <taxon>Bacillota</taxon>
        <taxon>Erysipelotrichia</taxon>
        <taxon>Erysipelotrichales</taxon>
        <taxon>Coprobacillaceae</taxon>
        <taxon>Sharpea</taxon>
    </lineage>
</organism>
<gene>
    <name evidence="3" type="ORF">SAMN04487834_102611</name>
</gene>
<proteinExistence type="predicted"/>
<dbReference type="AlphaFoldDB" id="A0A1H6U1K6"/>
<protein>
    <recommendedName>
        <fullName evidence="2">Heme-binding protein Shr-like Hb-interacting domain-containing protein</fullName>
    </recommendedName>
</protein>